<accession>A0A927ZV58</accession>
<dbReference type="EMBL" id="SVCA01000005">
    <property type="protein sequence ID" value="MBE6085230.1"/>
    <property type="molecule type" value="Genomic_DNA"/>
</dbReference>
<reference evidence="1" key="1">
    <citation type="submission" date="2019-04" db="EMBL/GenBank/DDBJ databases">
        <title>Evolution of Biomass-Degrading Anaerobic Consortia Revealed by Metagenomics.</title>
        <authorList>
            <person name="Peng X."/>
        </authorList>
    </citation>
    <scope>NUCLEOTIDE SEQUENCE</scope>
    <source>
        <strain evidence="1">SIG242</strain>
    </source>
</reference>
<sequence>METRQDYFRHHLKMMILRSIINNKDVDARNIFVKINKDDLRNQYDLSKEEEHVLFTTGTSSKFYNNKSWSINNAMNYICMDDDTIIYNLSSDYVNIVREFWDTGDLTSAVFKT</sequence>
<comment type="caution">
    <text evidence="1">The sequence shown here is derived from an EMBL/GenBank/DDBJ whole genome shotgun (WGS) entry which is preliminary data.</text>
</comment>
<dbReference type="RefSeq" id="WP_303669327.1">
    <property type="nucleotide sequence ID" value="NZ_SVCA01000005.1"/>
</dbReference>
<dbReference type="Proteomes" id="UP000772151">
    <property type="component" value="Unassembled WGS sequence"/>
</dbReference>
<protein>
    <submittedName>
        <fullName evidence="1">Uncharacterized protein</fullName>
    </submittedName>
</protein>
<gene>
    <name evidence="1" type="ORF">E7203_07175</name>
</gene>
<evidence type="ECO:0000313" key="1">
    <source>
        <dbReference type="EMBL" id="MBE6085230.1"/>
    </source>
</evidence>
<evidence type="ECO:0000313" key="2">
    <source>
        <dbReference type="Proteomes" id="UP000772151"/>
    </source>
</evidence>
<name>A0A927ZV58_SELRU</name>
<organism evidence="1 2">
    <name type="scientific">Selenomonas ruminantium</name>
    <dbReference type="NCBI Taxonomy" id="971"/>
    <lineage>
        <taxon>Bacteria</taxon>
        <taxon>Bacillati</taxon>
        <taxon>Bacillota</taxon>
        <taxon>Negativicutes</taxon>
        <taxon>Selenomonadales</taxon>
        <taxon>Selenomonadaceae</taxon>
        <taxon>Selenomonas</taxon>
    </lineage>
</organism>
<proteinExistence type="predicted"/>
<dbReference type="AlphaFoldDB" id="A0A927ZV58"/>